<proteinExistence type="predicted"/>
<protein>
    <submittedName>
        <fullName evidence="1">Uncharacterized protein</fullName>
    </submittedName>
</protein>
<organism evidence="1 2">
    <name type="scientific">Dothistroma septosporum (strain NZE10 / CBS 128990)</name>
    <name type="common">Red band needle blight fungus</name>
    <name type="synonym">Mycosphaerella pini</name>
    <dbReference type="NCBI Taxonomy" id="675120"/>
    <lineage>
        <taxon>Eukaryota</taxon>
        <taxon>Fungi</taxon>
        <taxon>Dikarya</taxon>
        <taxon>Ascomycota</taxon>
        <taxon>Pezizomycotina</taxon>
        <taxon>Dothideomycetes</taxon>
        <taxon>Dothideomycetidae</taxon>
        <taxon>Mycosphaerellales</taxon>
        <taxon>Mycosphaerellaceae</taxon>
        <taxon>Dothistroma</taxon>
    </lineage>
</organism>
<dbReference type="AlphaFoldDB" id="N1PD79"/>
<reference evidence="1 2" key="2">
    <citation type="journal article" date="2012" name="PLoS Pathog.">
        <title>Diverse lifestyles and strategies of plant pathogenesis encoded in the genomes of eighteen Dothideomycetes fungi.</title>
        <authorList>
            <person name="Ohm R.A."/>
            <person name="Feau N."/>
            <person name="Henrissat B."/>
            <person name="Schoch C.L."/>
            <person name="Horwitz B.A."/>
            <person name="Barry K.W."/>
            <person name="Condon B.J."/>
            <person name="Copeland A.C."/>
            <person name="Dhillon B."/>
            <person name="Glaser F."/>
            <person name="Hesse C.N."/>
            <person name="Kosti I."/>
            <person name="LaButti K."/>
            <person name="Lindquist E.A."/>
            <person name="Lucas S."/>
            <person name="Salamov A.A."/>
            <person name="Bradshaw R.E."/>
            <person name="Ciuffetti L."/>
            <person name="Hamelin R.C."/>
            <person name="Kema G.H.J."/>
            <person name="Lawrence C."/>
            <person name="Scott J.A."/>
            <person name="Spatafora J.W."/>
            <person name="Turgeon B.G."/>
            <person name="de Wit P.J.G.M."/>
            <person name="Zhong S."/>
            <person name="Goodwin S.B."/>
            <person name="Grigoriev I.V."/>
        </authorList>
    </citation>
    <scope>NUCLEOTIDE SEQUENCE [LARGE SCALE GENOMIC DNA]</scope>
    <source>
        <strain evidence="2">NZE10 / CBS 128990</strain>
    </source>
</reference>
<dbReference type="Proteomes" id="UP000016933">
    <property type="component" value="Unassembled WGS sequence"/>
</dbReference>
<reference evidence="2" key="1">
    <citation type="journal article" date="2012" name="PLoS Genet.">
        <title>The genomes of the fungal plant pathogens Cladosporium fulvum and Dothistroma septosporum reveal adaptation to different hosts and lifestyles but also signatures of common ancestry.</title>
        <authorList>
            <person name="de Wit P.J.G.M."/>
            <person name="van der Burgt A."/>
            <person name="Oekmen B."/>
            <person name="Stergiopoulos I."/>
            <person name="Abd-Elsalam K.A."/>
            <person name="Aerts A.L."/>
            <person name="Bahkali A.H."/>
            <person name="Beenen H.G."/>
            <person name="Chettri P."/>
            <person name="Cox M.P."/>
            <person name="Datema E."/>
            <person name="de Vries R.P."/>
            <person name="Dhillon B."/>
            <person name="Ganley A.R."/>
            <person name="Griffiths S.A."/>
            <person name="Guo Y."/>
            <person name="Hamelin R.C."/>
            <person name="Henrissat B."/>
            <person name="Kabir M.S."/>
            <person name="Jashni M.K."/>
            <person name="Kema G."/>
            <person name="Klaubauf S."/>
            <person name="Lapidus A."/>
            <person name="Levasseur A."/>
            <person name="Lindquist E."/>
            <person name="Mehrabi R."/>
            <person name="Ohm R.A."/>
            <person name="Owen T.J."/>
            <person name="Salamov A."/>
            <person name="Schwelm A."/>
            <person name="Schijlen E."/>
            <person name="Sun H."/>
            <person name="van den Burg H.A."/>
            <person name="van Ham R.C.H.J."/>
            <person name="Zhang S."/>
            <person name="Goodwin S.B."/>
            <person name="Grigoriev I.V."/>
            <person name="Collemare J."/>
            <person name="Bradshaw R.E."/>
        </authorList>
    </citation>
    <scope>NUCLEOTIDE SEQUENCE [LARGE SCALE GENOMIC DNA]</scope>
    <source>
        <strain evidence="2">NZE10 / CBS 128990</strain>
    </source>
</reference>
<evidence type="ECO:0000313" key="2">
    <source>
        <dbReference type="Proteomes" id="UP000016933"/>
    </source>
</evidence>
<sequence>MSDLVSGSPLPCRDWRVPRTQLVLSLSTTAASYMSWVDAVNGAQKDHCLSYSRVLEPMGWLLGSLTTGERPFAVIQWTSSIIDTLRSLQIAKKTARSQDHLQTLLRRGQYNCINSAPNRLDTPPAPQYPHPLDINNSTKRLSIITATLVQNRARRFLLLACEAFRDGADDRSNAQVYSLASDLFGAALRQRGVEECVAEADDAVKELRCDEGKGYLVEAWGVLMGDGHNNDAENIFELGMRLYGAVEREKRVEGWGESQDENNEDSASR</sequence>
<keyword evidence="2" id="KW-1185">Reference proteome</keyword>
<evidence type="ECO:0000313" key="1">
    <source>
        <dbReference type="EMBL" id="EME40297.1"/>
    </source>
</evidence>
<accession>N1PD79</accession>
<dbReference type="EMBL" id="KB446544">
    <property type="protein sequence ID" value="EME40297.1"/>
    <property type="molecule type" value="Genomic_DNA"/>
</dbReference>
<dbReference type="HOGENOM" id="CLU_1034475_0_0_1"/>
<dbReference type="OrthoDB" id="10565628at2759"/>
<gene>
    <name evidence="1" type="ORF">DOTSEDRAFT_28194</name>
</gene>
<name>N1PD79_DOTSN</name>